<gene>
    <name evidence="5" type="primary">LOC104772818</name>
</gene>
<keyword evidence="4" id="KW-1185">Reference proteome</keyword>
<dbReference type="RefSeq" id="XP_010495688.1">
    <property type="nucleotide sequence ID" value="XM_010497386.1"/>
</dbReference>
<dbReference type="GeneID" id="104772818"/>
<dbReference type="Pfam" id="PF13456">
    <property type="entry name" value="RVT_3"/>
    <property type="match status" value="1"/>
</dbReference>
<reference evidence="4" key="1">
    <citation type="journal article" date="2014" name="Nat. Commun.">
        <title>The emerging biofuel crop Camelina sativa retains a highly undifferentiated hexaploid genome structure.</title>
        <authorList>
            <person name="Kagale S."/>
            <person name="Koh C."/>
            <person name="Nixon J."/>
            <person name="Bollina V."/>
            <person name="Clarke W.E."/>
            <person name="Tuteja R."/>
            <person name="Spillane C."/>
            <person name="Robinson S.J."/>
            <person name="Links M.G."/>
            <person name="Clarke C."/>
            <person name="Higgins E.E."/>
            <person name="Huebert T."/>
            <person name="Sharpe A.G."/>
            <person name="Parkin I.A."/>
        </authorList>
    </citation>
    <scope>NUCLEOTIDE SEQUENCE [LARGE SCALE GENOMIC DNA]</scope>
    <source>
        <strain evidence="4">cv. DH55</strain>
    </source>
</reference>
<dbReference type="Pfam" id="PF13966">
    <property type="entry name" value="zf-RVT"/>
    <property type="match status" value="1"/>
</dbReference>
<dbReference type="InterPro" id="IPR002156">
    <property type="entry name" value="RNaseH_domain"/>
</dbReference>
<reference evidence="5" key="2">
    <citation type="submission" date="2025-08" db="UniProtKB">
        <authorList>
            <consortium name="RefSeq"/>
        </authorList>
    </citation>
    <scope>IDENTIFICATION</scope>
    <source>
        <tissue evidence="5">Leaf</tissue>
    </source>
</reference>
<organism evidence="4 5">
    <name type="scientific">Camelina sativa</name>
    <name type="common">False flax</name>
    <name type="synonym">Myagrum sativum</name>
    <dbReference type="NCBI Taxonomy" id="90675"/>
    <lineage>
        <taxon>Eukaryota</taxon>
        <taxon>Viridiplantae</taxon>
        <taxon>Streptophyta</taxon>
        <taxon>Embryophyta</taxon>
        <taxon>Tracheophyta</taxon>
        <taxon>Spermatophyta</taxon>
        <taxon>Magnoliopsida</taxon>
        <taxon>eudicotyledons</taxon>
        <taxon>Gunneridae</taxon>
        <taxon>Pentapetalae</taxon>
        <taxon>rosids</taxon>
        <taxon>malvids</taxon>
        <taxon>Brassicales</taxon>
        <taxon>Brassicaceae</taxon>
        <taxon>Camelineae</taxon>
        <taxon>Camelina</taxon>
    </lineage>
</organism>
<dbReference type="SUPFAM" id="SSF56672">
    <property type="entry name" value="DNA/RNA polymerases"/>
    <property type="match status" value="1"/>
</dbReference>
<evidence type="ECO:0000259" key="3">
    <source>
        <dbReference type="Pfam" id="PF13966"/>
    </source>
</evidence>
<evidence type="ECO:0000313" key="5">
    <source>
        <dbReference type="RefSeq" id="XP_010495688.1"/>
    </source>
</evidence>
<dbReference type="Pfam" id="PF00078">
    <property type="entry name" value="RVT_1"/>
    <property type="match status" value="1"/>
</dbReference>
<dbReference type="Proteomes" id="UP000694864">
    <property type="component" value="Chromosome 20"/>
</dbReference>
<dbReference type="InterPro" id="IPR000477">
    <property type="entry name" value="RT_dom"/>
</dbReference>
<accession>A0ABM0Y562</accession>
<feature type="domain" description="RNase H type-1" evidence="2">
    <location>
        <begin position="861"/>
        <end position="942"/>
    </location>
</feature>
<dbReference type="PANTHER" id="PTHR33116:SF86">
    <property type="entry name" value="REVERSE TRANSCRIPTASE DOMAIN-CONTAINING PROTEIN"/>
    <property type="match status" value="1"/>
</dbReference>
<dbReference type="InterPro" id="IPR026960">
    <property type="entry name" value="RVT-Znf"/>
</dbReference>
<protein>
    <submittedName>
        <fullName evidence="5">Uncharacterized protein LOC104772818</fullName>
    </submittedName>
</protein>
<name>A0ABM0Y562_CAMSA</name>
<evidence type="ECO:0000313" key="4">
    <source>
        <dbReference type="Proteomes" id="UP000694864"/>
    </source>
</evidence>
<dbReference type="InterPro" id="IPR043502">
    <property type="entry name" value="DNA/RNA_pol_sf"/>
</dbReference>
<proteinExistence type="predicted"/>
<feature type="domain" description="Reverse transcriptase zinc-binding" evidence="3">
    <location>
        <begin position="675"/>
        <end position="742"/>
    </location>
</feature>
<feature type="domain" description="Reverse transcriptase" evidence="1">
    <location>
        <begin position="255"/>
        <end position="360"/>
    </location>
</feature>
<dbReference type="CDD" id="cd01650">
    <property type="entry name" value="RT_nLTR_like"/>
    <property type="match status" value="1"/>
</dbReference>
<evidence type="ECO:0000259" key="2">
    <source>
        <dbReference type="Pfam" id="PF13456"/>
    </source>
</evidence>
<dbReference type="PANTHER" id="PTHR33116">
    <property type="entry name" value="REVERSE TRANSCRIPTASE ZINC-BINDING DOMAIN-CONTAINING PROTEIN-RELATED-RELATED"/>
    <property type="match status" value="1"/>
</dbReference>
<evidence type="ECO:0000259" key="1">
    <source>
        <dbReference type="Pfam" id="PF00078"/>
    </source>
</evidence>
<sequence>MVEVGKDKRSGSVKREISFFFTSEHDLLEVLEKGVHTFNEWTIVVDRWVEFPPDNYLQFTPMWIQMWNIPINFYTKEALTALGELIGQVTEVAFDAEKPQLQDFIRVKVLFDVSKPLRRSKIVNLPKGDTTSVNFEYERVQKSKRGSGSAYFTNLFKSSNPPSFQDWFSDFPAKVTDDMNQNLIGKVSSEEIRDAIFSIDPTSAPGPDGLTGLFFQQYWTIVGTQVIKEIKGFFEQGVFPVEWNYTHLCLLPKTHHPTEMTDLRPISLCSVLYKVISKILVSRLQPILPFIVSVNQSAFVADRLITDNIMIAHEVVHSLSSHQEISSQCMAVKTDMSKAYDRVEWSYLRFLLLAMGFHQKWGIKFWVEGPEVHHLLFADDSLFMCQATVDQCSFLLNTLKKYGDASGQSLNLNKSSITFGSRISQDTKVEIQTKMGIFKEGGAGTYLGMPECFSGSKVELLNYIKDKVKEKCSGWFSKLLSQGGREVLLKSVALAMPVFVMSCFKLPKTTCSNLASVMADFWWNSTERSKNIHWLSWEKLCLPKEQGGLGFRDIHVFNQALLAKQAWRLLQNPEYEEGWRAPWRRMDFFDPNLRASDLIDVVRRDWDPQKLSENFFPDDVQRILQIRPVVVSEDFFSWKHNKNGEFSVKSAYWLGSLLSNSPVIVEANQLPSINVLKAKVWDLQTDPKIQVFLWKVLCGALPVASKLIGRGMKVDPSCQICGEVDESINHVLFKCSMARQIWALTDGSVFSNFQFLLENVRNPLWPDELRKSFPWTLWRIWKNRNLVSFEGNGFSPLESAQKIREDWLEWIETQKVEEEAEGEKDKADSGEDCRQSVGLDQNRKVWRRPAPNWLKCNVGFSWSNRNKLAGCAWILRNHEGMVLLHSRRALSRCKDKQEAQLQWAIDSMSSHRVNKVVFALQEEYLVNAITKPATSPSFRYQSMEVASSLRSILEWKLFLENSSSNRGALLVAQSVTTDCRLQSYVASGHPFWLNGLFEEERVLSSD</sequence>